<dbReference type="Gene3D" id="1.10.150.690">
    <property type="entry name" value="DUF2063"/>
    <property type="match status" value="1"/>
</dbReference>
<evidence type="ECO:0000313" key="3">
    <source>
        <dbReference type="EMBL" id="SMF32485.1"/>
    </source>
</evidence>
<dbReference type="EMBL" id="FXAG01000014">
    <property type="protein sequence ID" value="SMF32485.1"/>
    <property type="molecule type" value="Genomic_DNA"/>
</dbReference>
<dbReference type="InterPro" id="IPR044922">
    <property type="entry name" value="DUF2063_N_sf"/>
</dbReference>
<dbReference type="EMBL" id="FXAG01000024">
    <property type="protein sequence ID" value="SMF47572.1"/>
    <property type="molecule type" value="Genomic_DNA"/>
</dbReference>
<keyword evidence="5" id="KW-1185">Reference proteome</keyword>
<accession>A0A1Y6BVF6</accession>
<dbReference type="RefSeq" id="WP_085276286.1">
    <property type="nucleotide sequence ID" value="NZ_FXAG01000009.1"/>
</dbReference>
<dbReference type="AlphaFoldDB" id="A0A1Y6BVF6"/>
<evidence type="ECO:0000259" key="1">
    <source>
        <dbReference type="Pfam" id="PF09836"/>
    </source>
</evidence>
<gene>
    <name evidence="2" type="ORF">SAMN02745746_02022</name>
    <name evidence="3" type="ORF">SAMN02745746_02570</name>
    <name evidence="4" type="ORF">SAMN02745746_03499</name>
</gene>
<name>A0A1Y6BVF6_9NEIS</name>
<protein>
    <recommendedName>
        <fullName evidence="1">Putative DNA-binding domain-containing protein</fullName>
    </recommendedName>
</protein>
<evidence type="ECO:0000313" key="2">
    <source>
        <dbReference type="EMBL" id="SMF23138.1"/>
    </source>
</evidence>
<reference evidence="5" key="2">
    <citation type="submission" date="2017-04" db="EMBL/GenBank/DDBJ databases">
        <authorList>
            <person name="Varghese N."/>
            <person name="Submissions S."/>
        </authorList>
    </citation>
    <scope>NUCLEOTIDE SEQUENCE [LARGE SCALE GENOMIC DNA]</scope>
    <source>
        <strain evidence="5">DSM 22618</strain>
    </source>
</reference>
<dbReference type="Pfam" id="PF09836">
    <property type="entry name" value="DUF2063"/>
    <property type="match status" value="1"/>
</dbReference>
<dbReference type="STRING" id="1123014.SAMN02745746_02022"/>
<dbReference type="Proteomes" id="UP000192920">
    <property type="component" value="Unassembled WGS sequence"/>
</dbReference>
<organism evidence="2 5">
    <name type="scientific">Pseudogulbenkiania subflava DSM 22618</name>
    <dbReference type="NCBI Taxonomy" id="1123014"/>
    <lineage>
        <taxon>Bacteria</taxon>
        <taxon>Pseudomonadati</taxon>
        <taxon>Pseudomonadota</taxon>
        <taxon>Betaproteobacteria</taxon>
        <taxon>Neisseriales</taxon>
        <taxon>Chromobacteriaceae</taxon>
        <taxon>Pseudogulbenkiania</taxon>
    </lineage>
</organism>
<dbReference type="EMBL" id="FXAG01000009">
    <property type="protein sequence ID" value="SMF23138.1"/>
    <property type="molecule type" value="Genomic_DNA"/>
</dbReference>
<feature type="domain" description="Putative DNA-binding" evidence="1">
    <location>
        <begin position="9"/>
        <end position="101"/>
    </location>
</feature>
<sequence length="263" mass="28700">MTTAPSLLELQRAFSRSVFTGDPAGIAPWVAPHGLTADERLQIYRNMVFNTLGSALKTSYPSVLRLVGEDCFDGVAARYIAAVPSQSSNLQDYGAAFPDFLAAIPETAELPYLADIARLEWARQLAYLAAEATPLAPGRLTERSEDELARTVFVLHPSVHLIDSRYPILDIWRFCQEADSQDRLQLGGHGQTVLLWRSDTQIAMQTILPGGGCFIAGLLLGMPLGMVIDKAHAQDPAFDLAAHLHLLLQNGLLIDAHIEQGRS</sequence>
<evidence type="ECO:0000313" key="5">
    <source>
        <dbReference type="Proteomes" id="UP000192920"/>
    </source>
</evidence>
<dbReference type="InterPro" id="IPR018640">
    <property type="entry name" value="DUF2063"/>
</dbReference>
<proteinExistence type="predicted"/>
<evidence type="ECO:0000313" key="4">
    <source>
        <dbReference type="EMBL" id="SMF47572.1"/>
    </source>
</evidence>
<reference evidence="2" key="1">
    <citation type="submission" date="2017-04" db="EMBL/GenBank/DDBJ databases">
        <authorList>
            <person name="Afonso C.L."/>
            <person name="Miller P.J."/>
            <person name="Scott M.A."/>
            <person name="Spackman E."/>
            <person name="Goraichik I."/>
            <person name="Dimitrov K.M."/>
            <person name="Suarez D.L."/>
            <person name="Swayne D.E."/>
        </authorList>
    </citation>
    <scope>NUCLEOTIDE SEQUENCE [LARGE SCALE GENOMIC DNA]</scope>
    <source>
        <strain evidence="2">DSM 22618</strain>
    </source>
</reference>